<dbReference type="GO" id="GO:0016567">
    <property type="term" value="P:protein ubiquitination"/>
    <property type="evidence" value="ECO:0007669"/>
    <property type="project" value="UniProtKB-UniPathway"/>
</dbReference>
<dbReference type="PANTHER" id="PTHR13123:SF7">
    <property type="entry name" value="LD30288P"/>
    <property type="match status" value="1"/>
</dbReference>
<reference evidence="5" key="1">
    <citation type="journal article" date="2014" name="PLoS ONE">
        <title>Transcriptome-Based Identification of ABC Transporters in the Western Tarnished Plant Bug Lygus hesperus.</title>
        <authorList>
            <person name="Hull J.J."/>
            <person name="Chaney K."/>
            <person name="Geib S.M."/>
            <person name="Fabrick J.A."/>
            <person name="Brent C.S."/>
            <person name="Walsh D."/>
            <person name="Lavine L.C."/>
        </authorList>
    </citation>
    <scope>NUCLEOTIDE SEQUENCE</scope>
</reference>
<evidence type="ECO:0000256" key="2">
    <source>
        <dbReference type="ARBA" id="ARBA00004906"/>
    </source>
</evidence>
<dbReference type="EMBL" id="GBHO01028662">
    <property type="protein sequence ID" value="JAG14942.1"/>
    <property type="molecule type" value="Transcribed_RNA"/>
</dbReference>
<dbReference type="GO" id="GO:0019005">
    <property type="term" value="C:SCF ubiquitin ligase complex"/>
    <property type="evidence" value="ECO:0007669"/>
    <property type="project" value="TreeGrafter"/>
</dbReference>
<evidence type="ECO:0000256" key="3">
    <source>
        <dbReference type="ARBA" id="ARBA00022786"/>
    </source>
</evidence>
<organism evidence="5">
    <name type="scientific">Lygus hesperus</name>
    <name type="common">Western plant bug</name>
    <dbReference type="NCBI Taxonomy" id="30085"/>
    <lineage>
        <taxon>Eukaryota</taxon>
        <taxon>Metazoa</taxon>
        <taxon>Ecdysozoa</taxon>
        <taxon>Arthropoda</taxon>
        <taxon>Hexapoda</taxon>
        <taxon>Insecta</taxon>
        <taxon>Pterygota</taxon>
        <taxon>Neoptera</taxon>
        <taxon>Paraneoptera</taxon>
        <taxon>Hemiptera</taxon>
        <taxon>Heteroptera</taxon>
        <taxon>Panheteroptera</taxon>
        <taxon>Cimicomorpha</taxon>
        <taxon>Miridae</taxon>
        <taxon>Mirini</taxon>
        <taxon>Lygus</taxon>
    </lineage>
</organism>
<feature type="non-terminal residue" evidence="5">
    <location>
        <position position="1"/>
    </location>
</feature>
<keyword evidence="3" id="KW-0833">Ubl conjugation pathway</keyword>
<accession>A0A0A9X2J0</accession>
<dbReference type="UniPathway" id="UPA00143"/>
<dbReference type="InterPro" id="IPR040394">
    <property type="entry name" value="FBX25/32"/>
</dbReference>
<evidence type="ECO:0000256" key="1">
    <source>
        <dbReference type="ARBA" id="ARBA00004123"/>
    </source>
</evidence>
<name>A0A0A9X2J0_LYGHE</name>
<dbReference type="GO" id="GO:0005634">
    <property type="term" value="C:nucleus"/>
    <property type="evidence" value="ECO:0007669"/>
    <property type="project" value="UniProtKB-SubCell"/>
</dbReference>
<dbReference type="GO" id="GO:0005737">
    <property type="term" value="C:cytoplasm"/>
    <property type="evidence" value="ECO:0007669"/>
    <property type="project" value="TreeGrafter"/>
</dbReference>
<dbReference type="InterPro" id="IPR036047">
    <property type="entry name" value="F-box-like_dom_sf"/>
</dbReference>
<gene>
    <name evidence="5" type="primary">FBXO25</name>
    <name evidence="5" type="ORF">CM83_68245</name>
</gene>
<comment type="pathway">
    <text evidence="2">Protein modification; protein ubiquitination.</text>
</comment>
<dbReference type="AlphaFoldDB" id="A0A0A9X2J0"/>
<comment type="subcellular location">
    <subcellularLocation>
        <location evidence="1">Nucleus</location>
    </subcellularLocation>
</comment>
<evidence type="ECO:0000313" key="5">
    <source>
        <dbReference type="EMBL" id="JAG14942.1"/>
    </source>
</evidence>
<protein>
    <submittedName>
        <fullName evidence="5">F-box only protein 25</fullName>
    </submittedName>
</protein>
<keyword evidence="4" id="KW-0539">Nucleus</keyword>
<proteinExistence type="predicted"/>
<sequence length="393" mass="45561">IIYLNSYVNSYVTQGSRGFRVRVRDSIFAVFLSQSQDLPVISDQKSFQGTGKMPFISKDWRSPGEAWVKTREGWEKKKILECCSDDFTLAENEEDDKENILDQNKDCSIIQPYCHITKSSKEVAGFTGLSDALKRLDWKGAVRDRRRFKYICKLLDLLCNERPLSELSGNVRKTLFTMLEEVAHQVRMRQENTDVLRKLIVQLRSLVDCACWGRPIGSTQLWQSHLAVIHRITHIADNLVIQLPEGQPLLEDMPEEVVREVLLRLSDHKDIEACREAWPETAGPLTSEQRIWKKLVSFHFTDAQVSSYFERRALKQIQEEVKEVEKQTVDWKDAFHYLRKHYGLREDYAETLSLCRACRCLYWTDSGHPCVGGGDPCFSVIIRPSDFLNFFTL</sequence>
<evidence type="ECO:0000256" key="4">
    <source>
        <dbReference type="ARBA" id="ARBA00023242"/>
    </source>
</evidence>
<reference evidence="5" key="2">
    <citation type="submission" date="2014-07" db="EMBL/GenBank/DDBJ databases">
        <authorList>
            <person name="Hull J."/>
        </authorList>
    </citation>
    <scope>NUCLEOTIDE SEQUENCE</scope>
</reference>
<dbReference type="PANTHER" id="PTHR13123">
    <property type="entry name" value="LD30288P"/>
    <property type="match status" value="1"/>
</dbReference>
<dbReference type="SUPFAM" id="SSF81383">
    <property type="entry name" value="F-box domain"/>
    <property type="match status" value="1"/>
</dbReference>